<evidence type="ECO:0000313" key="3">
    <source>
        <dbReference type="EMBL" id="NEN79750.1"/>
    </source>
</evidence>
<dbReference type="PANTHER" id="PTHR42760">
    <property type="entry name" value="SHORT-CHAIN DEHYDROGENASES/REDUCTASES FAMILY MEMBER"/>
    <property type="match status" value="1"/>
</dbReference>
<accession>A0A6P0HN85</accession>
<evidence type="ECO:0000256" key="1">
    <source>
        <dbReference type="ARBA" id="ARBA00006484"/>
    </source>
</evidence>
<dbReference type="PRINTS" id="PR00081">
    <property type="entry name" value="GDHRDH"/>
</dbReference>
<gene>
    <name evidence="3" type="ORF">G3T38_15865</name>
</gene>
<dbReference type="PANTHER" id="PTHR42760:SF133">
    <property type="entry name" value="3-OXOACYL-[ACYL-CARRIER-PROTEIN] REDUCTASE"/>
    <property type="match status" value="1"/>
</dbReference>
<comment type="caution">
    <text evidence="3">The sequence shown here is derived from an EMBL/GenBank/DDBJ whole genome shotgun (WGS) entry which is preliminary data.</text>
</comment>
<dbReference type="InterPro" id="IPR036291">
    <property type="entry name" value="NAD(P)-bd_dom_sf"/>
</dbReference>
<reference evidence="3 4" key="1">
    <citation type="journal article" date="2014" name="Int. J. Syst. Evol. Microbiol.">
        <title>Nocardioides zeae sp. nov., isolated from the stem of Zea mays.</title>
        <authorList>
            <person name="Glaeser S.P."/>
            <person name="McInroy J.A."/>
            <person name="Busse H.J."/>
            <person name="Kampfer P."/>
        </authorList>
    </citation>
    <scope>NUCLEOTIDE SEQUENCE [LARGE SCALE GENOMIC DNA]</scope>
    <source>
        <strain evidence="3 4">JCM 30728</strain>
    </source>
</reference>
<dbReference type="InterPro" id="IPR002347">
    <property type="entry name" value="SDR_fam"/>
</dbReference>
<dbReference type="EMBL" id="JAAGXA010000011">
    <property type="protein sequence ID" value="NEN79750.1"/>
    <property type="molecule type" value="Genomic_DNA"/>
</dbReference>
<keyword evidence="4" id="KW-1185">Reference proteome</keyword>
<organism evidence="3 4">
    <name type="scientific">Nocardioides zeae</name>
    <dbReference type="NCBI Taxonomy" id="1457234"/>
    <lineage>
        <taxon>Bacteria</taxon>
        <taxon>Bacillati</taxon>
        <taxon>Actinomycetota</taxon>
        <taxon>Actinomycetes</taxon>
        <taxon>Propionibacteriales</taxon>
        <taxon>Nocardioidaceae</taxon>
        <taxon>Nocardioides</taxon>
    </lineage>
</organism>
<comment type="similarity">
    <text evidence="1">Belongs to the short-chain dehydrogenases/reductases (SDR) family.</text>
</comment>
<dbReference type="GO" id="GO:0016616">
    <property type="term" value="F:oxidoreductase activity, acting on the CH-OH group of donors, NAD or NADP as acceptor"/>
    <property type="evidence" value="ECO:0007669"/>
    <property type="project" value="TreeGrafter"/>
</dbReference>
<dbReference type="GO" id="GO:0048038">
    <property type="term" value="F:quinone binding"/>
    <property type="evidence" value="ECO:0007669"/>
    <property type="project" value="TreeGrafter"/>
</dbReference>
<dbReference type="PROSITE" id="PS00061">
    <property type="entry name" value="ADH_SHORT"/>
    <property type="match status" value="1"/>
</dbReference>
<dbReference type="Gene3D" id="3.40.50.720">
    <property type="entry name" value="NAD(P)-binding Rossmann-like Domain"/>
    <property type="match status" value="1"/>
</dbReference>
<dbReference type="GO" id="GO:0006633">
    <property type="term" value="P:fatty acid biosynthetic process"/>
    <property type="evidence" value="ECO:0007669"/>
    <property type="project" value="TreeGrafter"/>
</dbReference>
<dbReference type="FunFam" id="3.40.50.720:FF:000173">
    <property type="entry name" value="3-oxoacyl-[acyl-carrier protein] reductase"/>
    <property type="match status" value="1"/>
</dbReference>
<evidence type="ECO:0000256" key="2">
    <source>
        <dbReference type="ARBA" id="ARBA00023002"/>
    </source>
</evidence>
<keyword evidence="2" id="KW-0560">Oxidoreductase</keyword>
<dbReference type="InterPro" id="IPR020904">
    <property type="entry name" value="Sc_DH/Rdtase_CS"/>
</dbReference>
<evidence type="ECO:0000313" key="4">
    <source>
        <dbReference type="Proteomes" id="UP000468687"/>
    </source>
</evidence>
<dbReference type="SUPFAM" id="SSF51735">
    <property type="entry name" value="NAD(P)-binding Rossmann-fold domains"/>
    <property type="match status" value="1"/>
</dbReference>
<protein>
    <submittedName>
        <fullName evidence="3">SDR family oxidoreductase</fullName>
    </submittedName>
</protein>
<dbReference type="Proteomes" id="UP000468687">
    <property type="component" value="Unassembled WGS sequence"/>
</dbReference>
<dbReference type="PRINTS" id="PR00080">
    <property type="entry name" value="SDRFAMILY"/>
</dbReference>
<name>A0A6P0HN85_9ACTN</name>
<dbReference type="AlphaFoldDB" id="A0A6P0HN85"/>
<proteinExistence type="inferred from homology"/>
<sequence length="231" mass="23647">MVAEAFAARGDAVVVADLSAESAEGVAASIEENGGTALAISGDVADEASVAELLERATGELGPPAVWVNNAGISRAAMLHKMAVDDFDLVLRVHTRGTFLGIRAAAQSMIGAGSGGSIVNVTSSAGLQGTIGQINYAAAKGAVVAMTKSAAKELARYQIRVNAVAPVAATPMTAKLRTDEKLSAKFLDQIPLRRFGEPDEVTSAFTYLGDPVSSYVTGQVLCVDGGLYMAS</sequence>
<dbReference type="Pfam" id="PF13561">
    <property type="entry name" value="adh_short_C2"/>
    <property type="match status" value="1"/>
</dbReference>